<sequence length="170" mass="19160">MASGSGSTTQNAEVERKEIKPEKLQIVWSNDSRFWRMPPADNTESNLPAELLQVRWLEIKGSTDIRTLKPGKKYKIGFRVSLTSDAFGWGADCPILIYANIGNGWNGRRVILDPTKRNEELDIPKNLIIDVPSNPSSDGKLQFQLYGIWGGWKGGLKIYHAFITEVEVKQ</sequence>
<protein>
    <recommendedName>
        <fullName evidence="2">Protein PHLOEM PROTEIN 2-LIKE A9-like</fullName>
    </recommendedName>
</protein>
<reference evidence="1" key="1">
    <citation type="submission" date="2019-08" db="EMBL/GenBank/DDBJ databases">
        <title>Reference gene set and small RNA set construction with multiple tissues from Davidia involucrata Baill.</title>
        <authorList>
            <person name="Yang H."/>
            <person name="Zhou C."/>
            <person name="Li G."/>
            <person name="Wang J."/>
            <person name="Gao P."/>
            <person name="Wang M."/>
            <person name="Wang R."/>
            <person name="Zhao Y."/>
        </authorList>
    </citation>
    <scope>NUCLEOTIDE SEQUENCE</scope>
    <source>
        <tissue evidence="1">Mixed with DoveR01_LX</tissue>
    </source>
</reference>
<dbReference type="EMBL" id="GHES01018938">
    <property type="protein sequence ID" value="MPA49497.1"/>
    <property type="molecule type" value="Transcribed_RNA"/>
</dbReference>
<gene>
    <name evidence="1" type="ORF">Din_018938</name>
</gene>
<dbReference type="Pfam" id="PF14299">
    <property type="entry name" value="PP2"/>
    <property type="match status" value="1"/>
</dbReference>
<accession>A0A5B6ZYK4</accession>
<dbReference type="InterPro" id="IPR025886">
    <property type="entry name" value="PP2-like"/>
</dbReference>
<organism evidence="1">
    <name type="scientific">Davidia involucrata</name>
    <name type="common">Dove tree</name>
    <dbReference type="NCBI Taxonomy" id="16924"/>
    <lineage>
        <taxon>Eukaryota</taxon>
        <taxon>Viridiplantae</taxon>
        <taxon>Streptophyta</taxon>
        <taxon>Embryophyta</taxon>
        <taxon>Tracheophyta</taxon>
        <taxon>Spermatophyta</taxon>
        <taxon>Magnoliopsida</taxon>
        <taxon>eudicotyledons</taxon>
        <taxon>Gunneridae</taxon>
        <taxon>Pentapetalae</taxon>
        <taxon>asterids</taxon>
        <taxon>Cornales</taxon>
        <taxon>Nyssaceae</taxon>
        <taxon>Davidia</taxon>
    </lineage>
</organism>
<dbReference type="GO" id="GO:0030246">
    <property type="term" value="F:carbohydrate binding"/>
    <property type="evidence" value="ECO:0007669"/>
    <property type="project" value="InterPro"/>
</dbReference>
<dbReference type="InterPro" id="IPR052147">
    <property type="entry name" value="PP2-like/Lectin"/>
</dbReference>
<dbReference type="AlphaFoldDB" id="A0A5B6ZYK4"/>
<dbReference type="PANTHER" id="PTHR48478">
    <property type="entry name" value="LECTIN-LIKE"/>
    <property type="match status" value="1"/>
</dbReference>
<evidence type="ECO:0000313" key="1">
    <source>
        <dbReference type="EMBL" id="MPA49497.1"/>
    </source>
</evidence>
<evidence type="ECO:0008006" key="2">
    <source>
        <dbReference type="Google" id="ProtNLM"/>
    </source>
</evidence>
<name>A0A5B6ZYK4_DAVIN</name>
<proteinExistence type="predicted"/>
<dbReference type="PANTHER" id="PTHR48478:SF1">
    <property type="entry name" value="LECTIN-LIKE"/>
    <property type="match status" value="1"/>
</dbReference>